<evidence type="ECO:0000256" key="10">
    <source>
        <dbReference type="ARBA" id="ARBA00023303"/>
    </source>
</evidence>
<evidence type="ECO:0000313" key="14">
    <source>
        <dbReference type="EMBL" id="ELU02169.1"/>
    </source>
</evidence>
<dbReference type="Pfam" id="PF00858">
    <property type="entry name" value="ASC"/>
    <property type="match status" value="2"/>
</dbReference>
<dbReference type="HOGENOM" id="CLU_314296_0_0_1"/>
<dbReference type="Gene3D" id="2.60.470.10">
    <property type="entry name" value="Acid-sensing ion channels like domains"/>
    <property type="match status" value="1"/>
</dbReference>
<feature type="transmembrane region" description="Helical" evidence="13">
    <location>
        <begin position="79"/>
        <end position="106"/>
    </location>
</feature>
<proteinExistence type="inferred from homology"/>
<name>R7U856_CAPTE</name>
<keyword evidence="5 13" id="KW-1133">Transmembrane helix</keyword>
<gene>
    <name evidence="14" type="ORF">CAPTEDRAFT_209272</name>
</gene>
<reference evidence="15" key="3">
    <citation type="submission" date="2015-06" db="UniProtKB">
        <authorList>
            <consortium name="EnsemblMetazoa"/>
        </authorList>
    </citation>
    <scope>IDENTIFICATION</scope>
</reference>
<evidence type="ECO:0000256" key="11">
    <source>
        <dbReference type="RuleBase" id="RU000679"/>
    </source>
</evidence>
<keyword evidence="16" id="KW-1185">Reference proteome</keyword>
<dbReference type="AlphaFoldDB" id="R7U856"/>
<dbReference type="OrthoDB" id="6154304at2759"/>
<accession>R7U856</accession>
<keyword evidence="6" id="KW-0915">Sodium</keyword>
<sequence>MDIYINEFDINLDGDDKANGHVKEEPNTNGHAKELKASSTNEPKMESTWKDAFAEYAQITEIHGLREIIEEQPFVLRRIFWMFLVVLAFGTFLYQLTYCIFLYLGYPVTVNIKINYNDTINFPAVTICNHNSFICSWDGKECERGDVIRHPTDYGICFSFNLIKRDKKAKETGIEGGLKLLLNIEQYEYMPGPSTAAGLKISLHQQDDVASVKDHGYAIYPGSHSLVAVMVKEARNLEKPYGECDDSIHLKHFETYSLQNCKTDCHVEKLMILAGFPYCTLQQDYECRQGLDLHIHPDEDHDQDPDEDHKIEGDDEDDNEDHEDEGHVIVGNNTEISNGSAAIEVKCPICAVPCTLVSYDSTITYSAMSNFDLGNYLHDEFLTEVRNNFVRARETSERVESEKVAANERFVSNLRLVYDHLSKAFSDIRRQIKHIKLEVNLLMNDALERAGFHLNWGLEKVSYIMKHDFGRGYEIREERYFNFVCSNFYLIREDSKRLFDTLLNATSEDVRGAAWTGYRNFLSGRHWLAQECREQLLSVNISYNTGDPLLKYKASIDRRYDMSWIAMSYLEDEHDRQFSYVDEIITGFIDLETSLGAFIQHGDGVLLNNSYDVKRLEDNSDTLIGACKDIFYNLFRLADRIIYNPMVLANQNKALFEDIVNTLGVRMEEFTYTLSAIEEIVDTIEEDNWPDVTAILSESEDYLANKTRFKTPIAMHINQPSVLLMVQSLETKFLDIQSRSIDLFDNWEFIENQFVKVWESMLDEITTKNFYKMVHDDFQEYLTTQDNEEEYLRIFADLLSVEIDAIRGTYPNYTIENKINADFHATNTTLKAQEIRENFTNFRTLLGALSVIDQFDWIFIERLEEYRDSLQEFLKSIEIETSFFK</sequence>
<evidence type="ECO:0000256" key="2">
    <source>
        <dbReference type="ARBA" id="ARBA00022448"/>
    </source>
</evidence>
<keyword evidence="3 11" id="KW-0894">Sodium channel</keyword>
<feature type="region of interest" description="Disordered" evidence="12">
    <location>
        <begin position="296"/>
        <end position="325"/>
    </location>
</feature>
<comment type="similarity">
    <text evidence="11">Belongs to the amiloride-sensitive sodium channel (TC 1.A.6) family.</text>
</comment>
<evidence type="ECO:0000256" key="8">
    <source>
        <dbReference type="ARBA" id="ARBA00023136"/>
    </source>
</evidence>
<keyword evidence="7 11" id="KW-0406">Ion transport</keyword>
<keyword evidence="4 11" id="KW-0812">Transmembrane</keyword>
<protein>
    <submittedName>
        <fullName evidence="14 15">Uncharacterized protein</fullName>
    </submittedName>
</protein>
<keyword evidence="2 11" id="KW-0813">Transport</keyword>
<comment type="subcellular location">
    <subcellularLocation>
        <location evidence="1">Membrane</location>
        <topology evidence="1">Multi-pass membrane protein</topology>
    </subcellularLocation>
</comment>
<dbReference type="PANTHER" id="PTHR11690">
    <property type="entry name" value="AMILORIDE-SENSITIVE SODIUM CHANNEL-RELATED"/>
    <property type="match status" value="1"/>
</dbReference>
<keyword evidence="9 11" id="KW-0739">Sodium transport</keyword>
<dbReference type="EMBL" id="AMQN01008984">
    <property type="status" value="NOT_ANNOTATED_CDS"/>
    <property type="molecule type" value="Genomic_DNA"/>
</dbReference>
<dbReference type="InterPro" id="IPR001873">
    <property type="entry name" value="ENaC"/>
</dbReference>
<dbReference type="EMBL" id="KB304303">
    <property type="protein sequence ID" value="ELU02169.1"/>
    <property type="molecule type" value="Genomic_DNA"/>
</dbReference>
<evidence type="ECO:0000256" key="7">
    <source>
        <dbReference type="ARBA" id="ARBA00023065"/>
    </source>
</evidence>
<evidence type="ECO:0000256" key="12">
    <source>
        <dbReference type="SAM" id="MobiDB-lite"/>
    </source>
</evidence>
<evidence type="ECO:0000256" key="4">
    <source>
        <dbReference type="ARBA" id="ARBA00022692"/>
    </source>
</evidence>
<evidence type="ECO:0000313" key="16">
    <source>
        <dbReference type="Proteomes" id="UP000014760"/>
    </source>
</evidence>
<feature type="compositionally biased region" description="Acidic residues" evidence="12">
    <location>
        <begin position="313"/>
        <end position="323"/>
    </location>
</feature>
<dbReference type="GO" id="GO:0005886">
    <property type="term" value="C:plasma membrane"/>
    <property type="evidence" value="ECO:0007669"/>
    <property type="project" value="TreeGrafter"/>
</dbReference>
<evidence type="ECO:0000256" key="5">
    <source>
        <dbReference type="ARBA" id="ARBA00022989"/>
    </source>
</evidence>
<dbReference type="GO" id="GO:0015280">
    <property type="term" value="F:ligand-gated sodium channel activity"/>
    <property type="evidence" value="ECO:0007669"/>
    <property type="project" value="TreeGrafter"/>
</dbReference>
<dbReference type="PANTHER" id="PTHR11690:SF222">
    <property type="entry name" value="AMILORIDE-SENSITIVE SODIUM CHANNEL SUBUNIT GAMMA"/>
    <property type="match status" value="1"/>
</dbReference>
<evidence type="ECO:0000256" key="1">
    <source>
        <dbReference type="ARBA" id="ARBA00004141"/>
    </source>
</evidence>
<evidence type="ECO:0000313" key="15">
    <source>
        <dbReference type="EnsemblMetazoa" id="CapteP209272"/>
    </source>
</evidence>
<dbReference type="STRING" id="283909.R7U856"/>
<keyword evidence="8 13" id="KW-0472">Membrane</keyword>
<reference evidence="14 16" key="2">
    <citation type="journal article" date="2013" name="Nature">
        <title>Insights into bilaterian evolution from three spiralian genomes.</title>
        <authorList>
            <person name="Simakov O."/>
            <person name="Marletaz F."/>
            <person name="Cho S.J."/>
            <person name="Edsinger-Gonzales E."/>
            <person name="Havlak P."/>
            <person name="Hellsten U."/>
            <person name="Kuo D.H."/>
            <person name="Larsson T."/>
            <person name="Lv J."/>
            <person name="Arendt D."/>
            <person name="Savage R."/>
            <person name="Osoegawa K."/>
            <person name="de Jong P."/>
            <person name="Grimwood J."/>
            <person name="Chapman J.A."/>
            <person name="Shapiro H."/>
            <person name="Aerts A."/>
            <person name="Otillar R.P."/>
            <person name="Terry A.Y."/>
            <person name="Boore J.L."/>
            <person name="Grigoriev I.V."/>
            <person name="Lindberg D.R."/>
            <person name="Seaver E.C."/>
            <person name="Weisblat D.A."/>
            <person name="Putnam N.H."/>
            <person name="Rokhsar D.S."/>
        </authorList>
    </citation>
    <scope>NUCLEOTIDE SEQUENCE</scope>
    <source>
        <strain evidence="14 16">I ESC-2004</strain>
    </source>
</reference>
<dbReference type="EnsemblMetazoa" id="CapteT209272">
    <property type="protein sequence ID" value="CapteP209272"/>
    <property type="gene ID" value="CapteG209272"/>
</dbReference>
<reference evidence="16" key="1">
    <citation type="submission" date="2012-12" db="EMBL/GenBank/DDBJ databases">
        <authorList>
            <person name="Hellsten U."/>
            <person name="Grimwood J."/>
            <person name="Chapman J.A."/>
            <person name="Shapiro H."/>
            <person name="Aerts A."/>
            <person name="Otillar R.P."/>
            <person name="Terry A.Y."/>
            <person name="Boore J.L."/>
            <person name="Simakov O."/>
            <person name="Marletaz F."/>
            <person name="Cho S.-J."/>
            <person name="Edsinger-Gonzales E."/>
            <person name="Havlak P."/>
            <person name="Kuo D.-H."/>
            <person name="Larsson T."/>
            <person name="Lv J."/>
            <person name="Arendt D."/>
            <person name="Savage R."/>
            <person name="Osoegawa K."/>
            <person name="de Jong P."/>
            <person name="Lindberg D.R."/>
            <person name="Seaver E.C."/>
            <person name="Weisblat D.A."/>
            <person name="Putnam N.H."/>
            <person name="Grigoriev I.V."/>
            <person name="Rokhsar D.S."/>
        </authorList>
    </citation>
    <scope>NUCLEOTIDE SEQUENCE</scope>
    <source>
        <strain evidence="16">I ESC-2004</strain>
    </source>
</reference>
<evidence type="ECO:0000256" key="6">
    <source>
        <dbReference type="ARBA" id="ARBA00023053"/>
    </source>
</evidence>
<organism evidence="14">
    <name type="scientific">Capitella teleta</name>
    <name type="common">Polychaete worm</name>
    <dbReference type="NCBI Taxonomy" id="283909"/>
    <lineage>
        <taxon>Eukaryota</taxon>
        <taxon>Metazoa</taxon>
        <taxon>Spiralia</taxon>
        <taxon>Lophotrochozoa</taxon>
        <taxon>Annelida</taxon>
        <taxon>Polychaeta</taxon>
        <taxon>Sedentaria</taxon>
        <taxon>Scolecida</taxon>
        <taxon>Capitellidae</taxon>
        <taxon>Capitella</taxon>
    </lineage>
</organism>
<dbReference type="OMA" id="ASIRWCH"/>
<evidence type="ECO:0000256" key="13">
    <source>
        <dbReference type="SAM" id="Phobius"/>
    </source>
</evidence>
<evidence type="ECO:0000256" key="3">
    <source>
        <dbReference type="ARBA" id="ARBA00022461"/>
    </source>
</evidence>
<dbReference type="Proteomes" id="UP000014760">
    <property type="component" value="Unassembled WGS sequence"/>
</dbReference>
<keyword evidence="10 11" id="KW-0407">Ion channel</keyword>
<evidence type="ECO:0000256" key="9">
    <source>
        <dbReference type="ARBA" id="ARBA00023201"/>
    </source>
</evidence>